<evidence type="ECO:0000256" key="2">
    <source>
        <dbReference type="ARBA" id="ARBA00022741"/>
    </source>
</evidence>
<evidence type="ECO:0000256" key="4">
    <source>
        <dbReference type="ARBA" id="ARBA00022840"/>
    </source>
</evidence>
<comment type="caution">
    <text evidence="8">The sequence shown here is derived from an EMBL/GenBank/DDBJ whole genome shotgun (WGS) entry which is preliminary data.</text>
</comment>
<proteinExistence type="predicted"/>
<dbReference type="Gene3D" id="3.40.50.300">
    <property type="entry name" value="P-loop containing nucleotide triphosphate hydrolases"/>
    <property type="match status" value="1"/>
</dbReference>
<name>A0ABT2VNR4_9ALTE</name>
<dbReference type="Proteomes" id="UP001209257">
    <property type="component" value="Unassembled WGS sequence"/>
</dbReference>
<dbReference type="SUPFAM" id="SSF52540">
    <property type="entry name" value="P-loop containing nucleoside triphosphate hydrolases"/>
    <property type="match status" value="1"/>
</dbReference>
<keyword evidence="2" id="KW-0547">Nucleotide-binding</keyword>
<keyword evidence="3" id="KW-0201">Cytochrome c-type biogenesis</keyword>
<organism evidence="8 9">
    <name type="scientific">Alteromonas salexigens</name>
    <dbReference type="NCBI Taxonomy" id="2982530"/>
    <lineage>
        <taxon>Bacteria</taxon>
        <taxon>Pseudomonadati</taxon>
        <taxon>Pseudomonadota</taxon>
        <taxon>Gammaproteobacteria</taxon>
        <taxon>Alteromonadales</taxon>
        <taxon>Alteromonadaceae</taxon>
        <taxon>Alteromonas/Salinimonas group</taxon>
        <taxon>Alteromonas</taxon>
    </lineage>
</organism>
<keyword evidence="1" id="KW-0813">Transport</keyword>
<dbReference type="PANTHER" id="PTHR43499">
    <property type="entry name" value="ABC TRANSPORTER I FAMILY MEMBER 1"/>
    <property type="match status" value="1"/>
</dbReference>
<dbReference type="PROSITE" id="PS00211">
    <property type="entry name" value="ABC_TRANSPORTER_1"/>
    <property type="match status" value="1"/>
</dbReference>
<accession>A0ABT2VNR4</accession>
<keyword evidence="5" id="KW-1278">Translocase</keyword>
<dbReference type="InterPro" id="IPR005895">
    <property type="entry name" value="ABC_transptr_haem_export_CcmA"/>
</dbReference>
<dbReference type="InterPro" id="IPR003439">
    <property type="entry name" value="ABC_transporter-like_ATP-bd"/>
</dbReference>
<keyword evidence="4" id="KW-0067">ATP-binding</keyword>
<dbReference type="PROSITE" id="PS50893">
    <property type="entry name" value="ABC_TRANSPORTER_2"/>
    <property type="match status" value="1"/>
</dbReference>
<gene>
    <name evidence="8" type="primary">ccmA</name>
    <name evidence="8" type="ORF">OCL06_09760</name>
</gene>
<protein>
    <submittedName>
        <fullName evidence="8">Cytochrome c biogenesis heme-transporting ATPase CcmA</fullName>
    </submittedName>
</protein>
<dbReference type="EMBL" id="JAOTJC010000008">
    <property type="protein sequence ID" value="MCU7554884.1"/>
    <property type="molecule type" value="Genomic_DNA"/>
</dbReference>
<sequence length="209" mass="23073">MTGLVATSLTCIKRDRVLFENLNLQLQTGELMYLRGPNGAGKTSLLRLLTGLSMPEAGEVTFNHAPVQHSESQFYRQSIYLGHKSGLSSALSALDNLTYWCAQHQVTVTESQIVNVLDVVGVTGLEDIPVAMLSAGQQRRVALARLWLKPARFWVLDEPFTALDTAGVALLETTFKKHVDEGGAIITTSHQPLSARAGTHRYFDLEYRF</sequence>
<dbReference type="SMART" id="SM00382">
    <property type="entry name" value="AAA"/>
    <property type="match status" value="1"/>
</dbReference>
<keyword evidence="9" id="KW-1185">Reference proteome</keyword>
<evidence type="ECO:0000256" key="6">
    <source>
        <dbReference type="ARBA" id="ARBA00023136"/>
    </source>
</evidence>
<dbReference type="NCBIfam" id="TIGR01189">
    <property type="entry name" value="ccmA"/>
    <property type="match status" value="1"/>
</dbReference>
<reference evidence="9" key="1">
    <citation type="submission" date="2023-07" db="EMBL/GenBank/DDBJ databases">
        <title>Study on multiphase classification of strain Alteromonas salexigens isolated from the Yellow Sea.</title>
        <authorList>
            <person name="Sun L."/>
        </authorList>
    </citation>
    <scope>NUCLEOTIDE SEQUENCE [LARGE SCALE GENOMIC DNA]</scope>
    <source>
        <strain evidence="9">ASW11-19</strain>
    </source>
</reference>
<evidence type="ECO:0000313" key="8">
    <source>
        <dbReference type="EMBL" id="MCU7554884.1"/>
    </source>
</evidence>
<dbReference type="InterPro" id="IPR027417">
    <property type="entry name" value="P-loop_NTPase"/>
</dbReference>
<dbReference type="PANTHER" id="PTHR43499:SF1">
    <property type="entry name" value="ABC TRANSPORTER I FAMILY MEMBER 1"/>
    <property type="match status" value="1"/>
</dbReference>
<dbReference type="NCBIfam" id="NF010061">
    <property type="entry name" value="PRK13538.1"/>
    <property type="match status" value="1"/>
</dbReference>
<dbReference type="InterPro" id="IPR017871">
    <property type="entry name" value="ABC_transporter-like_CS"/>
</dbReference>
<feature type="domain" description="ABC transporter" evidence="7">
    <location>
        <begin position="4"/>
        <end position="209"/>
    </location>
</feature>
<dbReference type="Pfam" id="PF00005">
    <property type="entry name" value="ABC_tran"/>
    <property type="match status" value="1"/>
</dbReference>
<evidence type="ECO:0000256" key="3">
    <source>
        <dbReference type="ARBA" id="ARBA00022748"/>
    </source>
</evidence>
<keyword evidence="6" id="KW-0472">Membrane</keyword>
<evidence type="ECO:0000259" key="7">
    <source>
        <dbReference type="PROSITE" id="PS50893"/>
    </source>
</evidence>
<evidence type="ECO:0000256" key="1">
    <source>
        <dbReference type="ARBA" id="ARBA00022448"/>
    </source>
</evidence>
<evidence type="ECO:0000313" key="9">
    <source>
        <dbReference type="Proteomes" id="UP001209257"/>
    </source>
</evidence>
<evidence type="ECO:0000256" key="5">
    <source>
        <dbReference type="ARBA" id="ARBA00022967"/>
    </source>
</evidence>
<dbReference type="InterPro" id="IPR003593">
    <property type="entry name" value="AAA+_ATPase"/>
</dbReference>